<evidence type="ECO:0000313" key="2">
    <source>
        <dbReference type="Proteomes" id="UP001283361"/>
    </source>
</evidence>
<evidence type="ECO:0000313" key="1">
    <source>
        <dbReference type="EMBL" id="KAK3750668.1"/>
    </source>
</evidence>
<dbReference type="Proteomes" id="UP001283361">
    <property type="component" value="Unassembled WGS sequence"/>
</dbReference>
<name>A0AAE1D0X6_9GAST</name>
<reference evidence="1" key="1">
    <citation type="journal article" date="2023" name="G3 (Bethesda)">
        <title>A reference genome for the long-term kleptoplast-retaining sea slug Elysia crispata morphotype clarki.</title>
        <authorList>
            <person name="Eastman K.E."/>
            <person name="Pendleton A.L."/>
            <person name="Shaikh M.A."/>
            <person name="Suttiyut T."/>
            <person name="Ogas R."/>
            <person name="Tomko P."/>
            <person name="Gavelis G."/>
            <person name="Widhalm J.R."/>
            <person name="Wisecaver J.H."/>
        </authorList>
    </citation>
    <scope>NUCLEOTIDE SEQUENCE</scope>
    <source>
        <strain evidence="1">ECLA1</strain>
    </source>
</reference>
<comment type="caution">
    <text evidence="1">The sequence shown here is derived from an EMBL/GenBank/DDBJ whole genome shotgun (WGS) entry which is preliminary data.</text>
</comment>
<sequence>MVKIAQNTEVPPWLQMLKLQGQMLLRGIAFQSPRLLQAPHEHFGLFISQGMIRKANKESTQPRVSSAATFCARIMLPKG</sequence>
<dbReference type="EMBL" id="JAWDGP010005861">
    <property type="protein sequence ID" value="KAK3750668.1"/>
    <property type="molecule type" value="Genomic_DNA"/>
</dbReference>
<organism evidence="1 2">
    <name type="scientific">Elysia crispata</name>
    <name type="common">lettuce slug</name>
    <dbReference type="NCBI Taxonomy" id="231223"/>
    <lineage>
        <taxon>Eukaryota</taxon>
        <taxon>Metazoa</taxon>
        <taxon>Spiralia</taxon>
        <taxon>Lophotrochozoa</taxon>
        <taxon>Mollusca</taxon>
        <taxon>Gastropoda</taxon>
        <taxon>Heterobranchia</taxon>
        <taxon>Euthyneura</taxon>
        <taxon>Panpulmonata</taxon>
        <taxon>Sacoglossa</taxon>
        <taxon>Placobranchoidea</taxon>
        <taxon>Plakobranchidae</taxon>
        <taxon>Elysia</taxon>
    </lineage>
</organism>
<protein>
    <submittedName>
        <fullName evidence="1">Uncharacterized protein</fullName>
    </submittedName>
</protein>
<keyword evidence="2" id="KW-1185">Reference proteome</keyword>
<gene>
    <name evidence="1" type="ORF">RRG08_023034</name>
</gene>
<proteinExistence type="predicted"/>
<dbReference type="AlphaFoldDB" id="A0AAE1D0X6"/>
<accession>A0AAE1D0X6</accession>